<keyword evidence="3" id="KW-1185">Reference proteome</keyword>
<reference evidence="2" key="1">
    <citation type="submission" date="2020-08" db="EMBL/GenBank/DDBJ databases">
        <title>Genome public.</title>
        <authorList>
            <person name="Liu C."/>
            <person name="Sun Q."/>
        </authorList>
    </citation>
    <scope>NUCLEOTIDE SEQUENCE</scope>
    <source>
        <strain evidence="2">NSJ-64</strain>
    </source>
</reference>
<accession>A0A926IH84</accession>
<evidence type="ECO:0000256" key="1">
    <source>
        <dbReference type="SAM" id="MobiDB-lite"/>
    </source>
</evidence>
<comment type="caution">
    <text evidence="2">The sequence shown here is derived from an EMBL/GenBank/DDBJ whole genome shotgun (WGS) entry which is preliminary data.</text>
</comment>
<protein>
    <submittedName>
        <fullName evidence="2">Spore coat protein</fullName>
    </submittedName>
</protein>
<dbReference type="InterPro" id="IPR012347">
    <property type="entry name" value="Ferritin-like"/>
</dbReference>
<keyword evidence="2" id="KW-0946">Virion</keyword>
<dbReference type="EMBL" id="JACRTD010000002">
    <property type="protein sequence ID" value="MBC8584443.1"/>
    <property type="molecule type" value="Genomic_DNA"/>
</dbReference>
<name>A0A926IH84_9FIRM</name>
<dbReference type="Proteomes" id="UP000623678">
    <property type="component" value="Unassembled WGS sequence"/>
</dbReference>
<evidence type="ECO:0000313" key="2">
    <source>
        <dbReference type="EMBL" id="MBC8584443.1"/>
    </source>
</evidence>
<dbReference type="Pfam" id="PF07875">
    <property type="entry name" value="Coat_F"/>
    <property type="match status" value="1"/>
</dbReference>
<dbReference type="Gene3D" id="1.20.1260.10">
    <property type="match status" value="1"/>
</dbReference>
<gene>
    <name evidence="2" type="ORF">H8705_02470</name>
</gene>
<evidence type="ECO:0000313" key="3">
    <source>
        <dbReference type="Proteomes" id="UP000623678"/>
    </source>
</evidence>
<dbReference type="AlphaFoldDB" id="A0A926IH84"/>
<keyword evidence="2" id="KW-0167">Capsid protein</keyword>
<dbReference type="RefSeq" id="WP_262394277.1">
    <property type="nucleotide sequence ID" value="NZ_JACRTD010000002.1"/>
</dbReference>
<proteinExistence type="predicted"/>
<dbReference type="InterPro" id="IPR012851">
    <property type="entry name" value="Spore_coat_CotF-like"/>
</dbReference>
<sequence>MANNQKQPTNQTFDDREIMNDILTSQKFITETYNTCANECSSAAMKTELMNILNEEHQIQHEIFGEMSKRGWYQTDNAPQNKVDAVKQKYSPQAGQ</sequence>
<feature type="region of interest" description="Disordered" evidence="1">
    <location>
        <begin position="75"/>
        <end position="96"/>
    </location>
</feature>
<organism evidence="2 3">
    <name type="scientific">Youxingia wuxianensis</name>
    <dbReference type="NCBI Taxonomy" id="2763678"/>
    <lineage>
        <taxon>Bacteria</taxon>
        <taxon>Bacillati</taxon>
        <taxon>Bacillota</taxon>
        <taxon>Clostridia</taxon>
        <taxon>Eubacteriales</taxon>
        <taxon>Oscillospiraceae</taxon>
        <taxon>Youxingia</taxon>
    </lineage>
</organism>